<gene>
    <name evidence="1" type="ORF">LOD26_24285</name>
</gene>
<keyword evidence="2" id="KW-1185">Reference proteome</keyword>
<dbReference type="Proteomes" id="UP001139290">
    <property type="component" value="Unassembled WGS sequence"/>
</dbReference>
<protein>
    <recommendedName>
        <fullName evidence="3">Fimbrial protein</fullName>
    </recommendedName>
</protein>
<comment type="caution">
    <text evidence="1">The sequence shown here is derived from an EMBL/GenBank/DDBJ whole genome shotgun (WGS) entry which is preliminary data.</text>
</comment>
<evidence type="ECO:0000313" key="2">
    <source>
        <dbReference type="Proteomes" id="UP001139290"/>
    </source>
</evidence>
<dbReference type="RefSeq" id="WP_252839031.1">
    <property type="nucleotide sequence ID" value="NZ_JAJJVQ010000014.1"/>
</dbReference>
<accession>A0ABT1BEW4</accession>
<proteinExistence type="predicted"/>
<dbReference type="EMBL" id="JAJJVQ010000014">
    <property type="protein sequence ID" value="MCO5784402.1"/>
    <property type="molecule type" value="Genomic_DNA"/>
</dbReference>
<name>A0ABT1BEW4_9ENTR</name>
<evidence type="ECO:0000313" key="1">
    <source>
        <dbReference type="EMBL" id="MCO5784402.1"/>
    </source>
</evidence>
<reference evidence="1" key="1">
    <citation type="submission" date="2021-11" db="EMBL/GenBank/DDBJ databases">
        <title>Citrobacter meridianamericanus sp. nov. isolated from soil.</title>
        <authorList>
            <person name="Furlan J.P.R."/>
            <person name="Stehling E.G."/>
        </authorList>
    </citation>
    <scope>NUCLEOTIDE SEQUENCE</scope>
    <source>
        <strain evidence="1">BR102</strain>
    </source>
</reference>
<evidence type="ECO:0008006" key="3">
    <source>
        <dbReference type="Google" id="ProtNLM"/>
    </source>
</evidence>
<sequence length="322" mass="35249">MPYTTGVMPVYSLSKKVISFFCLFFLQNNSVGAGCDIRFSASTDTEFYFTVDKAMSNMYQQSKVVIKHSAKAIMGGKSMPGTALASVTESAVLKVKVTNIISENPPKGEVIYPTLITTRTEGKGEIFELTWEKNDLIMPNLWIHFEWPNVFIKHKSGEIKNADPFWCDKNISAGVVQNDTPSFTDGSLSYTIPMAPSLTMAMHPNTIPSYTWVETPALEMLLSTPVLDFGTVYTGSIAQKELNYSITSNVISGAVNVTYRLANVSGDGVVTVDGKLLPVSEQVTTNSDKNTSTNITRSVEIKSTDNKTGDYAGQLIIDLELV</sequence>
<organism evidence="1 2">
    <name type="scientific">Citrobacter meridianamericanus</name>
    <dbReference type="NCBI Taxonomy" id="2894201"/>
    <lineage>
        <taxon>Bacteria</taxon>
        <taxon>Pseudomonadati</taxon>
        <taxon>Pseudomonadota</taxon>
        <taxon>Gammaproteobacteria</taxon>
        <taxon>Enterobacterales</taxon>
        <taxon>Enterobacteriaceae</taxon>
        <taxon>Citrobacter</taxon>
    </lineage>
</organism>